<feature type="region of interest" description="Disordered" evidence="2">
    <location>
        <begin position="33"/>
        <end position="241"/>
    </location>
</feature>
<name>A0AAE1LKC4_9NEOP</name>
<evidence type="ECO:0000313" key="5">
    <source>
        <dbReference type="Proteomes" id="UP001219518"/>
    </source>
</evidence>
<dbReference type="Pfam" id="PF00379">
    <property type="entry name" value="Chitin_bind_4"/>
    <property type="match status" value="1"/>
</dbReference>
<dbReference type="AlphaFoldDB" id="A0AAE1LKC4"/>
<feature type="chain" id="PRO_5042009682" evidence="3">
    <location>
        <begin position="20"/>
        <end position="598"/>
    </location>
</feature>
<keyword evidence="5" id="KW-1185">Reference proteome</keyword>
<dbReference type="GO" id="GO:0008010">
    <property type="term" value="F:structural constituent of chitin-based larval cuticle"/>
    <property type="evidence" value="ECO:0007669"/>
    <property type="project" value="TreeGrafter"/>
</dbReference>
<accession>A0AAE1LKC4</accession>
<evidence type="ECO:0000256" key="3">
    <source>
        <dbReference type="SAM" id="SignalP"/>
    </source>
</evidence>
<evidence type="ECO:0000256" key="2">
    <source>
        <dbReference type="SAM" id="MobiDB-lite"/>
    </source>
</evidence>
<feature type="compositionally biased region" description="Low complexity" evidence="2">
    <location>
        <begin position="124"/>
        <end position="149"/>
    </location>
</feature>
<dbReference type="PANTHER" id="PTHR10380">
    <property type="entry name" value="CUTICLE PROTEIN"/>
    <property type="match status" value="1"/>
</dbReference>
<feature type="compositionally biased region" description="Pro residues" evidence="2">
    <location>
        <begin position="446"/>
        <end position="456"/>
    </location>
</feature>
<dbReference type="EMBL" id="JAHWGI010001134">
    <property type="protein sequence ID" value="KAK3922908.1"/>
    <property type="molecule type" value="Genomic_DNA"/>
</dbReference>
<dbReference type="InterPro" id="IPR050468">
    <property type="entry name" value="Cuticle_Struct_Prot"/>
</dbReference>
<proteinExistence type="predicted"/>
<dbReference type="InterPro" id="IPR000618">
    <property type="entry name" value="Insect_cuticle"/>
</dbReference>
<feature type="compositionally biased region" description="Basic and acidic residues" evidence="2">
    <location>
        <begin position="360"/>
        <end position="378"/>
    </location>
</feature>
<feature type="compositionally biased region" description="Pro residues" evidence="2">
    <location>
        <begin position="201"/>
        <end position="220"/>
    </location>
</feature>
<organism evidence="4 5">
    <name type="scientific">Frankliniella fusca</name>
    <dbReference type="NCBI Taxonomy" id="407009"/>
    <lineage>
        <taxon>Eukaryota</taxon>
        <taxon>Metazoa</taxon>
        <taxon>Ecdysozoa</taxon>
        <taxon>Arthropoda</taxon>
        <taxon>Hexapoda</taxon>
        <taxon>Insecta</taxon>
        <taxon>Pterygota</taxon>
        <taxon>Neoptera</taxon>
        <taxon>Paraneoptera</taxon>
        <taxon>Thysanoptera</taxon>
        <taxon>Terebrantia</taxon>
        <taxon>Thripoidea</taxon>
        <taxon>Thripidae</taxon>
        <taxon>Frankliniella</taxon>
    </lineage>
</organism>
<reference evidence="4" key="1">
    <citation type="submission" date="2021-07" db="EMBL/GenBank/DDBJ databases">
        <authorList>
            <person name="Catto M.A."/>
            <person name="Jacobson A."/>
            <person name="Kennedy G."/>
            <person name="Labadie P."/>
            <person name="Hunt B.G."/>
            <person name="Srinivasan R."/>
        </authorList>
    </citation>
    <scope>NUCLEOTIDE SEQUENCE</scope>
    <source>
        <strain evidence="4">PL_HMW_Pooled</strain>
        <tissue evidence="4">Head</tissue>
    </source>
</reference>
<sequence length="598" mass="63186">MSPLVGRLLPLLAVTSCGAQIFPFSNLRHIFDQKDRGGGGGGGVSRASTPPPQPTLEASAGAGRPGTTTTLEPPTTTTGLAPYLAPYSLYDEDSGYREPQQRPEYVVERPRPATRPGGSRAGHKGAAAAAAPVPAKQPQAAPTRTAARAPPRPASKQHDKHAKRLLENHSRPSHLVPVRIAYEPTTPSSGDVHVPPSGDGPGPPLQPMRPPPLYLTPPRLPDANPSATADAEYPDASASPTSLHVVPALTTEAVDASPSASGGGPAPVPLPPVPAVYLRPPGPPTGPARPVLFKLDLVDVANEALSHSTNPAVLRPTPPPGGVTNSIVNGIANHKLASASAPHNALLPTGQHKGRHKGKEHPTNHKDDIPNKGNHRPEPAGPDTGQQADGDNSLVESSAAESAATAAIVLEDPGHRTPGNHRPGPRPLLPPTQAPARAPKFKNHKPAPPGQAPAPARPVKYHNHRPASLDGEESMTSLRYRKRPLGPIEQVHYSDATCLLHLQEVAQTGLQHQGEYPHAGDGERVEFQMHGLKGPSSYKFGYDTGKGQNRQFRYEERDHHGNVKGHYGYVDEHGKLQVVNYKADPHGGYKADVSKLHT</sequence>
<protein>
    <submittedName>
        <fullName evidence="4">Cuticle protein 14 isoform b</fullName>
    </submittedName>
</protein>
<feature type="signal peptide" evidence="3">
    <location>
        <begin position="1"/>
        <end position="19"/>
    </location>
</feature>
<evidence type="ECO:0000256" key="1">
    <source>
        <dbReference type="PROSITE-ProRule" id="PRU00497"/>
    </source>
</evidence>
<comment type="caution">
    <text evidence="4">The sequence shown here is derived from an EMBL/GenBank/DDBJ whole genome shotgun (WGS) entry which is preliminary data.</text>
</comment>
<dbReference type="PANTHER" id="PTHR10380:SF240">
    <property type="match status" value="1"/>
</dbReference>
<feature type="compositionally biased region" description="Basic and acidic residues" evidence="2">
    <location>
        <begin position="94"/>
        <end position="111"/>
    </location>
</feature>
<gene>
    <name evidence="4" type="ORF">KUF71_001567</name>
</gene>
<evidence type="ECO:0000313" key="4">
    <source>
        <dbReference type="EMBL" id="KAK3922908.1"/>
    </source>
</evidence>
<dbReference type="GO" id="GO:0062129">
    <property type="term" value="C:chitin-based extracellular matrix"/>
    <property type="evidence" value="ECO:0007669"/>
    <property type="project" value="TreeGrafter"/>
</dbReference>
<feature type="compositionally biased region" description="Low complexity" evidence="2">
    <location>
        <begin position="396"/>
        <end position="407"/>
    </location>
</feature>
<dbReference type="Proteomes" id="UP001219518">
    <property type="component" value="Unassembled WGS sequence"/>
</dbReference>
<keyword evidence="1" id="KW-0193">Cuticle</keyword>
<feature type="compositionally biased region" description="Low complexity" evidence="2">
    <location>
        <begin position="65"/>
        <end position="80"/>
    </location>
</feature>
<dbReference type="PROSITE" id="PS51155">
    <property type="entry name" value="CHIT_BIND_RR_2"/>
    <property type="match status" value="1"/>
</dbReference>
<feature type="region of interest" description="Disordered" evidence="2">
    <location>
        <begin position="344"/>
        <end position="474"/>
    </location>
</feature>
<keyword evidence="3" id="KW-0732">Signal</keyword>
<reference evidence="4" key="2">
    <citation type="journal article" date="2023" name="BMC Genomics">
        <title>Pest status, molecular evolution, and epigenetic factors derived from the genome assembly of Frankliniella fusca, a thysanopteran phytovirus vector.</title>
        <authorList>
            <person name="Catto M.A."/>
            <person name="Labadie P.E."/>
            <person name="Jacobson A.L."/>
            <person name="Kennedy G.G."/>
            <person name="Srinivasan R."/>
            <person name="Hunt B.G."/>
        </authorList>
    </citation>
    <scope>NUCLEOTIDE SEQUENCE</scope>
    <source>
        <strain evidence="4">PL_HMW_Pooled</strain>
    </source>
</reference>